<dbReference type="PIRSF" id="PIRSF000729">
    <property type="entry name" value="GK"/>
    <property type="match status" value="1"/>
</dbReference>
<organism evidence="13 15">
    <name type="scientific">Enterococcus gallinarum</name>
    <dbReference type="NCBI Taxonomy" id="1353"/>
    <lineage>
        <taxon>Bacteria</taxon>
        <taxon>Bacillati</taxon>
        <taxon>Bacillota</taxon>
        <taxon>Bacilli</taxon>
        <taxon>Lactobacillales</taxon>
        <taxon>Enterococcaceae</taxon>
        <taxon>Enterococcus</taxon>
    </lineage>
</organism>
<evidence type="ECO:0000256" key="8">
    <source>
        <dbReference type="HAMAP-Rule" id="MF_00456"/>
    </source>
</evidence>
<dbReference type="PANTHER" id="PTHR43654:SF1">
    <property type="entry name" value="ISOPENTENYL PHOSPHATE KINASE"/>
    <property type="match status" value="1"/>
</dbReference>
<keyword evidence="2 8" id="KW-0028">Amino-acid biosynthesis</keyword>
<evidence type="ECO:0000313" key="11">
    <source>
        <dbReference type="EMBL" id="MDL4936509.1"/>
    </source>
</evidence>
<evidence type="ECO:0000256" key="1">
    <source>
        <dbReference type="ARBA" id="ARBA00022490"/>
    </source>
</evidence>
<dbReference type="CDD" id="cd04242">
    <property type="entry name" value="AAK_G5K_ProB"/>
    <property type="match status" value="1"/>
</dbReference>
<feature type="binding site" evidence="8">
    <location>
        <position position="141"/>
    </location>
    <ligand>
        <name>substrate</name>
    </ligand>
</feature>
<evidence type="ECO:0000256" key="3">
    <source>
        <dbReference type="ARBA" id="ARBA00022650"/>
    </source>
</evidence>
<dbReference type="GeneID" id="93222641"/>
<dbReference type="EMBL" id="JASUBT010000008">
    <property type="protein sequence ID" value="MDL4936509.1"/>
    <property type="molecule type" value="Genomic_DNA"/>
</dbReference>
<dbReference type="FunFam" id="3.40.1160.10:FF:000018">
    <property type="entry name" value="Glutamate 5-kinase"/>
    <property type="match status" value="1"/>
</dbReference>
<reference evidence="13 15" key="1">
    <citation type="submission" date="2019-04" db="EMBL/GenBank/DDBJ databases">
        <title>Step-wise assembly of the neonatal virome modulated by breast feeding.</title>
        <authorList>
            <person name="Liang G."/>
            <person name="Bushman F."/>
        </authorList>
    </citation>
    <scope>NUCLEOTIDE SEQUENCE [LARGE SCALE GENOMIC DNA]</scope>
    <source>
        <strain evidence="13 15">E3404</strain>
    </source>
</reference>
<dbReference type="PRINTS" id="PR00474">
    <property type="entry name" value="GLU5KINASE"/>
</dbReference>
<dbReference type="GO" id="GO:0005829">
    <property type="term" value="C:cytosol"/>
    <property type="evidence" value="ECO:0007669"/>
    <property type="project" value="TreeGrafter"/>
</dbReference>
<dbReference type="RefSeq" id="WP_005473069.1">
    <property type="nucleotide sequence ID" value="NZ_BSYC01000001.1"/>
</dbReference>
<feature type="binding site" evidence="8">
    <location>
        <begin position="177"/>
        <end position="178"/>
    </location>
    <ligand>
        <name>ATP</name>
        <dbReference type="ChEBI" id="CHEBI:30616"/>
    </ligand>
</feature>
<evidence type="ECO:0000313" key="16">
    <source>
        <dbReference type="Proteomes" id="UP000516696"/>
    </source>
</evidence>
<keyword evidence="1 8" id="KW-0963">Cytoplasm</keyword>
<dbReference type="InterPro" id="IPR001057">
    <property type="entry name" value="Glu/AcGlu_kinase"/>
</dbReference>
<evidence type="ECO:0000313" key="15">
    <source>
        <dbReference type="Proteomes" id="UP000439965"/>
    </source>
</evidence>
<dbReference type="Proteomes" id="UP000571857">
    <property type="component" value="Unassembled WGS sequence"/>
</dbReference>
<evidence type="ECO:0000313" key="12">
    <source>
        <dbReference type="EMBL" id="MDT2691588.1"/>
    </source>
</evidence>
<evidence type="ECO:0000313" key="14">
    <source>
        <dbReference type="EMBL" id="QOG25826.1"/>
    </source>
</evidence>
<reference evidence="12" key="4">
    <citation type="submission" date="2023-03" db="EMBL/GenBank/DDBJ databases">
        <authorList>
            <person name="Shen W."/>
            <person name="Cai J."/>
        </authorList>
    </citation>
    <scope>NUCLEOTIDE SEQUENCE</scope>
    <source>
        <strain evidence="12">K69-2</strain>
    </source>
</reference>
<evidence type="ECO:0000313" key="17">
    <source>
        <dbReference type="Proteomes" id="UP000571857"/>
    </source>
</evidence>
<dbReference type="HAMAP" id="MF_00456">
    <property type="entry name" value="ProB"/>
    <property type="match status" value="1"/>
</dbReference>
<evidence type="ECO:0000259" key="9">
    <source>
        <dbReference type="Pfam" id="PF00696"/>
    </source>
</evidence>
<proteinExistence type="inferred from homology"/>
<sequence>MREKLKKANRVVIKIGTSSLVYPNGNINFSSIDELAFVLSDLKNQNKEIILVSSGAIGVGMNKLNIPQRPVEIPQQQAVAAVGQAELMNIYNHRFQVYNQKTAQLLLTRDIIEFPQSRENVCNTLEQLLAMGIIPIINENDTVAIDELDHLTKFGDNDQLSAIVAQLVHADLLIMLSDIDGFYTANPLHHKTAKLYDEITEITPDLMKQATGKGSPYGTGGMSSKLKAADRILKTDATMILANGKQPKIIFDILAGKKVGTYFYKEETL</sequence>
<dbReference type="EMBL" id="JABXJK010000034">
    <property type="protein sequence ID" value="MBA0972352.1"/>
    <property type="molecule type" value="Genomic_DNA"/>
</dbReference>
<evidence type="ECO:0000256" key="4">
    <source>
        <dbReference type="ARBA" id="ARBA00022679"/>
    </source>
</evidence>
<dbReference type="Proteomes" id="UP001183682">
    <property type="component" value="Unassembled WGS sequence"/>
</dbReference>
<keyword evidence="3 8" id="KW-0641">Proline biosynthesis</keyword>
<dbReference type="InterPro" id="IPR011529">
    <property type="entry name" value="Glu_5kinase"/>
</dbReference>
<evidence type="ECO:0000256" key="6">
    <source>
        <dbReference type="ARBA" id="ARBA00022777"/>
    </source>
</evidence>
<dbReference type="InterPro" id="IPR041739">
    <property type="entry name" value="G5K_ProB"/>
</dbReference>
<evidence type="ECO:0000313" key="13">
    <source>
        <dbReference type="EMBL" id="MXS27133.1"/>
    </source>
</evidence>
<comment type="catalytic activity">
    <reaction evidence="8">
        <text>L-glutamate + ATP = L-glutamyl 5-phosphate + ADP</text>
        <dbReference type="Rhea" id="RHEA:14877"/>
        <dbReference type="ChEBI" id="CHEBI:29985"/>
        <dbReference type="ChEBI" id="CHEBI:30616"/>
        <dbReference type="ChEBI" id="CHEBI:58274"/>
        <dbReference type="ChEBI" id="CHEBI:456216"/>
        <dbReference type="EC" id="2.7.2.11"/>
    </reaction>
</comment>
<comment type="similarity">
    <text evidence="8">Belongs to the glutamate 5-kinase family.</text>
</comment>
<reference evidence="11 18" key="5">
    <citation type="submission" date="2023-06" db="EMBL/GenBank/DDBJ databases">
        <title>Acute promotion of culturable opportunistic pathogens and persistent increase of antibiotic resistance following antibiotic exposure in mouse gut microbiota.</title>
        <authorList>
            <person name="Li L."/>
            <person name="Wang B."/>
            <person name="Sun Y."/>
            <person name="Wang M."/>
            <person name="Xu H."/>
        </authorList>
    </citation>
    <scope>NUCLEOTIDE SEQUENCE [LARGE SCALE GENOMIC DNA]</scope>
    <source>
        <strain evidence="11 18">CRI2_2</strain>
    </source>
</reference>
<dbReference type="GO" id="GO:0004349">
    <property type="term" value="F:glutamate 5-kinase activity"/>
    <property type="evidence" value="ECO:0007669"/>
    <property type="project" value="UniProtKB-UniRule"/>
</dbReference>
<keyword evidence="6 8" id="KW-0418">Kinase</keyword>
<keyword evidence="5 8" id="KW-0547">Nucleotide-binding</keyword>
<name>A0A1V8Z0I7_ENTGA</name>
<dbReference type="Proteomes" id="UP000516696">
    <property type="component" value="Chromosome"/>
</dbReference>
<dbReference type="InterPro" id="IPR036393">
    <property type="entry name" value="AceGlu_kinase-like_sf"/>
</dbReference>
<accession>A0A1V8Z0I7</accession>
<dbReference type="PANTHER" id="PTHR43654">
    <property type="entry name" value="GLUTAMATE 5-KINASE"/>
    <property type="match status" value="1"/>
</dbReference>
<dbReference type="InterPro" id="IPR019797">
    <property type="entry name" value="Glutamate_5-kinase_CS"/>
</dbReference>
<dbReference type="InterPro" id="IPR005715">
    <property type="entry name" value="Glu_5kinase/COase_Synthase"/>
</dbReference>
<keyword evidence="7 8" id="KW-0067">ATP-binding</keyword>
<dbReference type="PROSITE" id="PS00902">
    <property type="entry name" value="GLUTAMATE_5_KINASE"/>
    <property type="match status" value="1"/>
</dbReference>
<dbReference type="Gene3D" id="3.40.1160.10">
    <property type="entry name" value="Acetylglutamate kinase-like"/>
    <property type="match status" value="1"/>
</dbReference>
<evidence type="ECO:0000256" key="5">
    <source>
        <dbReference type="ARBA" id="ARBA00022741"/>
    </source>
</evidence>
<dbReference type="EMBL" id="WVTI01000015">
    <property type="protein sequence ID" value="MXS27133.1"/>
    <property type="molecule type" value="Genomic_DNA"/>
</dbReference>
<dbReference type="GO" id="GO:0055129">
    <property type="term" value="P:L-proline biosynthetic process"/>
    <property type="evidence" value="ECO:0007669"/>
    <property type="project" value="UniProtKB-UniRule"/>
</dbReference>
<dbReference type="SUPFAM" id="SSF53633">
    <property type="entry name" value="Carbamate kinase-like"/>
    <property type="match status" value="1"/>
</dbReference>
<dbReference type="Proteomes" id="UP000439965">
    <property type="component" value="Unassembled WGS sequence"/>
</dbReference>
<reference evidence="10 17" key="3">
    <citation type="submission" date="2020-06" db="EMBL/GenBank/DDBJ databases">
        <title>Crossreactivity between MHC class I-restricted antigens from cancer cells and an enterococcal bacteriophage.</title>
        <authorList>
            <person name="Fluckiger A."/>
            <person name="Daillere R."/>
            <person name="Sassi M."/>
            <person name="Cattoir V."/>
            <person name="Kroemer G."/>
            <person name="Zitvogel L."/>
        </authorList>
    </citation>
    <scope>NUCLEOTIDE SEQUENCE [LARGE SCALE GENOMIC DNA]</scope>
    <source>
        <strain evidence="10 17">EG4</strain>
    </source>
</reference>
<feature type="binding site" evidence="8">
    <location>
        <position position="157"/>
    </location>
    <ligand>
        <name>substrate</name>
    </ligand>
</feature>
<dbReference type="Pfam" id="PF00696">
    <property type="entry name" value="AA_kinase"/>
    <property type="match status" value="1"/>
</dbReference>
<evidence type="ECO:0000256" key="2">
    <source>
        <dbReference type="ARBA" id="ARBA00022605"/>
    </source>
</evidence>
<dbReference type="Proteomes" id="UP001241571">
    <property type="component" value="Unassembled WGS sequence"/>
</dbReference>
<dbReference type="AlphaFoldDB" id="A0A1V8Z0I7"/>
<feature type="binding site" evidence="8">
    <location>
        <position position="54"/>
    </location>
    <ligand>
        <name>substrate</name>
    </ligand>
</feature>
<comment type="subcellular location">
    <subcellularLocation>
        <location evidence="8">Cytoplasm</location>
    </subcellularLocation>
</comment>
<evidence type="ECO:0000313" key="10">
    <source>
        <dbReference type="EMBL" id="MBA0972352.1"/>
    </source>
</evidence>
<dbReference type="GO" id="GO:0005524">
    <property type="term" value="F:ATP binding"/>
    <property type="evidence" value="ECO:0007669"/>
    <property type="project" value="UniProtKB-KW"/>
</dbReference>
<feature type="binding site" evidence="8">
    <location>
        <begin position="219"/>
        <end position="225"/>
    </location>
    <ligand>
        <name>ATP</name>
        <dbReference type="ChEBI" id="CHEBI:30616"/>
    </ligand>
</feature>
<reference evidence="14 16" key="2">
    <citation type="submission" date="2020-03" db="EMBL/GenBank/DDBJ databases">
        <title>Characterization of ganglioside-mimicking enterococci.</title>
        <authorList>
            <person name="Patry R.T."/>
            <person name="Nothaft H."/>
            <person name="Bridger R."/>
            <person name="Shajahan A."/>
            <person name="Huynh S."/>
            <person name="Sanchez S."/>
            <person name="Azadi P."/>
            <person name="Cooper K."/>
            <person name="Miller W.G."/>
            <person name="Parker C.T."/>
            <person name="Wells L."/>
            <person name="Szymanski C.M."/>
        </authorList>
    </citation>
    <scope>NUCLEOTIDE SEQUENCE [LARGE SCALE GENOMIC DNA]</scope>
    <source>
        <strain evidence="14 16">EGM181</strain>
    </source>
</reference>
<comment type="pathway">
    <text evidence="8">Amino-acid biosynthesis; L-proline biosynthesis; L-glutamate 5-semialdehyde from L-glutamate: step 1/2.</text>
</comment>
<dbReference type="EC" id="2.7.2.11" evidence="8"/>
<comment type="function">
    <text evidence="8">Catalyzes the transfer of a phosphate group to glutamate to form L-glutamate 5-phosphate.</text>
</comment>
<feature type="binding site" evidence="8">
    <location>
        <position position="14"/>
    </location>
    <ligand>
        <name>ATP</name>
        <dbReference type="ChEBI" id="CHEBI:30616"/>
    </ligand>
</feature>
<evidence type="ECO:0000256" key="7">
    <source>
        <dbReference type="ARBA" id="ARBA00022840"/>
    </source>
</evidence>
<keyword evidence="4 8" id="KW-0808">Transferase</keyword>
<dbReference type="NCBIfam" id="TIGR01027">
    <property type="entry name" value="proB"/>
    <property type="match status" value="1"/>
</dbReference>
<dbReference type="EMBL" id="JARPZN010000016">
    <property type="protein sequence ID" value="MDT2691588.1"/>
    <property type="molecule type" value="Genomic_DNA"/>
</dbReference>
<gene>
    <name evidence="8 13" type="primary">proB</name>
    <name evidence="14" type="ORF">EGM181_00250</name>
    <name evidence="13" type="ORF">GTI89_13820</name>
    <name evidence="10" type="ORF">HWH42_07120</name>
    <name evidence="12" type="ORF">P7E30_15525</name>
    <name evidence="11" type="ORF">QRX88_12345</name>
</gene>
<feature type="domain" description="Aspartate/glutamate/uridylate kinase" evidence="9">
    <location>
        <begin position="9"/>
        <end position="240"/>
    </location>
</feature>
<protein>
    <recommendedName>
        <fullName evidence="8">Glutamate 5-kinase</fullName>
        <ecNumber evidence="8">2.7.2.11</ecNumber>
    </recommendedName>
    <alternativeName>
        <fullName evidence="8">Gamma-glutamyl kinase</fullName>
        <shortName evidence="8">GK</shortName>
    </alternativeName>
</protein>
<dbReference type="EMBL" id="CP050485">
    <property type="protein sequence ID" value="QOG25826.1"/>
    <property type="molecule type" value="Genomic_DNA"/>
</dbReference>
<evidence type="ECO:0000313" key="18">
    <source>
        <dbReference type="Proteomes" id="UP001241571"/>
    </source>
</evidence>
<dbReference type="InterPro" id="IPR001048">
    <property type="entry name" value="Asp/Glu/Uridylate_kinase"/>
</dbReference>
<dbReference type="UniPathway" id="UPA00098">
    <property type="reaction ID" value="UER00359"/>
</dbReference>